<comment type="caution">
    <text evidence="2">The sequence shown here is derived from an EMBL/GenBank/DDBJ whole genome shotgun (WGS) entry which is preliminary data.</text>
</comment>
<evidence type="ECO:0000313" key="2">
    <source>
        <dbReference type="EMBL" id="PFX14014.1"/>
    </source>
</evidence>
<evidence type="ECO:0000259" key="1">
    <source>
        <dbReference type="PROSITE" id="PS50878"/>
    </source>
</evidence>
<feature type="domain" description="Reverse transcriptase" evidence="1">
    <location>
        <begin position="1"/>
        <end position="206"/>
    </location>
</feature>
<dbReference type="InterPro" id="IPR043502">
    <property type="entry name" value="DNA/RNA_pol_sf"/>
</dbReference>
<dbReference type="EMBL" id="LSMT01000853">
    <property type="protein sequence ID" value="PFX14014.1"/>
    <property type="molecule type" value="Genomic_DNA"/>
</dbReference>
<keyword evidence="3" id="KW-1185">Reference proteome</keyword>
<dbReference type="InterPro" id="IPR000477">
    <property type="entry name" value="RT_dom"/>
</dbReference>
<evidence type="ECO:0000313" key="3">
    <source>
        <dbReference type="Proteomes" id="UP000225706"/>
    </source>
</evidence>
<organism evidence="2 3">
    <name type="scientific">Stylophora pistillata</name>
    <name type="common">Smooth cauliflower coral</name>
    <dbReference type="NCBI Taxonomy" id="50429"/>
    <lineage>
        <taxon>Eukaryota</taxon>
        <taxon>Metazoa</taxon>
        <taxon>Cnidaria</taxon>
        <taxon>Anthozoa</taxon>
        <taxon>Hexacorallia</taxon>
        <taxon>Scleractinia</taxon>
        <taxon>Astrocoeniina</taxon>
        <taxon>Pocilloporidae</taxon>
        <taxon>Stylophora</taxon>
    </lineage>
</organism>
<gene>
    <name evidence="2" type="ORF">AWC38_SpisGene21864</name>
</gene>
<dbReference type="Proteomes" id="UP000225706">
    <property type="component" value="Unassembled WGS sequence"/>
</dbReference>
<dbReference type="AlphaFoldDB" id="A0A2B4R6N4"/>
<dbReference type="CDD" id="cd00304">
    <property type="entry name" value="RT_like"/>
    <property type="match status" value="1"/>
</dbReference>
<reference evidence="3" key="1">
    <citation type="journal article" date="2017" name="bioRxiv">
        <title>Comparative analysis of the genomes of Stylophora pistillata and Acropora digitifera provides evidence for extensive differences between species of corals.</title>
        <authorList>
            <person name="Voolstra C.R."/>
            <person name="Li Y."/>
            <person name="Liew Y.J."/>
            <person name="Baumgarten S."/>
            <person name="Zoccola D."/>
            <person name="Flot J.-F."/>
            <person name="Tambutte S."/>
            <person name="Allemand D."/>
            <person name="Aranda M."/>
        </authorList>
    </citation>
    <scope>NUCLEOTIDE SEQUENCE [LARGE SCALE GENOMIC DNA]</scope>
</reference>
<dbReference type="Pfam" id="PF26215">
    <property type="entry name" value="HTH_animal"/>
    <property type="match status" value="1"/>
</dbReference>
<protein>
    <recommendedName>
        <fullName evidence="1">Reverse transcriptase domain-containing protein</fullName>
    </recommendedName>
</protein>
<dbReference type="PANTHER" id="PTHR21301:SF10">
    <property type="entry name" value="REVERSE TRANSCRIPTASE DOMAIN-CONTAINING PROTEIN"/>
    <property type="match status" value="1"/>
</dbReference>
<dbReference type="OrthoDB" id="5977967at2759"/>
<dbReference type="InterPro" id="IPR058912">
    <property type="entry name" value="HTH_animal"/>
</dbReference>
<dbReference type="PANTHER" id="PTHR21301">
    <property type="entry name" value="REVERSE TRANSCRIPTASE"/>
    <property type="match status" value="1"/>
</dbReference>
<name>A0A2B4R6N4_STYPI</name>
<dbReference type="SUPFAM" id="SSF56672">
    <property type="entry name" value="DNA/RNA polymerases"/>
    <property type="match status" value="1"/>
</dbReference>
<sequence>MRPILSATDTYNFPLAKWLDEKLKPLSLNQYTVTDNFDFTKEIHELKINKGEILVSYDVSSLFTNVPLDETIEILVNRAFSNNWFNTTHNLALTRTDLIDLLNVATKGQLFQFNGALYEQTDGVAMGSPLGPLLANVFMSSIEDTLERQRKLPSYYRRYVDDTLTVMPDLATATTFLHTLNSAHTSVKFTMEVEKNSKLPFLGTELLNHAPRIETKVYVKPTNTGLLLHYQSHVDNRYKRSLLKTMLDRAHRLSSSWAHFSDECDRLKKVFARLKYPERLVNSTINTFLQSRIVGTQPTQTPKEPISIVRVVIPFKDQESANYVKKELKNLSMKVQTTVQPVFVSRKVGQDLKSEVCFGVLSCVLTWTYTRSSVAHPVIFGRATEPYSRRKVSVSAHSVIEIDQTVHKNLTGDYTEYFRRYLQDNEIGELPAGLFSNNRKLTELSAVPDHCKEYALSDPDDPSYSVTCGHARCDSCDRCLLVSSVVREIEEGLETAECSDNENELLSFVISQAKESIECWKAHLSRSINQDECRLDIMSGLSTPPIFLVLDWVLKYLPRKFRENQSDWFGKRGLSWHIAVAIKCNSGEMEMMTFVHVFESATTQDSSSVSAILDDLFIQLKTIMPELQTIHILSYNAGCYHWAQTLITAPQIAKRHDLQIWLFI</sequence>
<dbReference type="PROSITE" id="PS50878">
    <property type="entry name" value="RT_POL"/>
    <property type="match status" value="1"/>
</dbReference>
<proteinExistence type="predicted"/>
<accession>A0A2B4R6N4</accession>
<dbReference type="Pfam" id="PF00078">
    <property type="entry name" value="RVT_1"/>
    <property type="match status" value="1"/>
</dbReference>